<comment type="similarity">
    <text evidence="1">Belongs to the DegT/DnrJ/EryC1 family.</text>
</comment>
<dbReference type="Gene3D" id="3.90.1150.10">
    <property type="entry name" value="Aspartate Aminotransferase, domain 1"/>
    <property type="match status" value="1"/>
</dbReference>
<evidence type="ECO:0000256" key="1">
    <source>
        <dbReference type="RuleBase" id="RU004508"/>
    </source>
</evidence>
<accession>A0ABS0A8Q3</accession>
<dbReference type="SUPFAM" id="SSF53383">
    <property type="entry name" value="PLP-dependent transferases"/>
    <property type="match status" value="1"/>
</dbReference>
<keyword evidence="1" id="KW-0663">Pyridoxal phosphate</keyword>
<evidence type="ECO:0000313" key="2">
    <source>
        <dbReference type="EMBL" id="MBF4985774.1"/>
    </source>
</evidence>
<dbReference type="PANTHER" id="PTHR30244:SF30">
    <property type="entry name" value="BLR5990 PROTEIN"/>
    <property type="match status" value="1"/>
</dbReference>
<name>A0ABS0A8Q3_9FLAO</name>
<gene>
    <name evidence="2" type="ORF">FNJ87_16065</name>
</gene>
<dbReference type="InterPro" id="IPR026385">
    <property type="entry name" value="LegC-like"/>
</dbReference>
<dbReference type="InterPro" id="IPR015424">
    <property type="entry name" value="PyrdxlP-dep_Trfase"/>
</dbReference>
<keyword evidence="2" id="KW-0032">Aminotransferase</keyword>
<comment type="caution">
    <text evidence="2">The sequence shown here is derived from an EMBL/GenBank/DDBJ whole genome shotgun (WGS) entry which is preliminary data.</text>
</comment>
<dbReference type="EMBL" id="JADKYU010000848">
    <property type="protein sequence ID" value="MBF4985774.1"/>
    <property type="molecule type" value="Genomic_DNA"/>
</dbReference>
<dbReference type="InterPro" id="IPR015421">
    <property type="entry name" value="PyrdxlP-dep_Trfase_major"/>
</dbReference>
<dbReference type="Pfam" id="PF01041">
    <property type="entry name" value="DegT_DnrJ_EryC1"/>
    <property type="match status" value="1"/>
</dbReference>
<dbReference type="CDD" id="cd00616">
    <property type="entry name" value="AHBA_syn"/>
    <property type="match status" value="1"/>
</dbReference>
<proteinExistence type="inferred from homology"/>
<dbReference type="InterPro" id="IPR000653">
    <property type="entry name" value="DegT/StrS_aminotransferase"/>
</dbReference>
<reference evidence="2 3" key="1">
    <citation type="submission" date="2020-11" db="EMBL/GenBank/DDBJ databases">
        <title>P. mediterranea TC4 genome.</title>
        <authorList>
            <person name="Molmeret M."/>
        </authorList>
    </citation>
    <scope>NUCLEOTIDE SEQUENCE [LARGE SCALE GENOMIC DNA]</scope>
    <source>
        <strain evidence="2 3">TC4</strain>
    </source>
</reference>
<dbReference type="Proteomes" id="UP001194729">
    <property type="component" value="Unassembled WGS sequence"/>
</dbReference>
<keyword evidence="2" id="KW-0808">Transferase</keyword>
<protein>
    <submittedName>
        <fullName evidence="2">LegC family aminotransferase</fullName>
    </submittedName>
</protein>
<dbReference type="Gene3D" id="3.40.640.10">
    <property type="entry name" value="Type I PLP-dependent aspartate aminotransferase-like (Major domain)"/>
    <property type="match status" value="1"/>
</dbReference>
<dbReference type="NCBIfam" id="TIGR04181">
    <property type="entry name" value="NHT_00031"/>
    <property type="match status" value="1"/>
</dbReference>
<sequence length="382" mass="42874">MSNFNNVIEKIRELFHEPKEFIPLHVPHFSGNEKKYVSECIDSTFVSSVGQFVNDFEKSIAEFTGAKRCVVCVNGTNAIHLAMIASGVKENEEVITQPLTFIATVNAISYAHAVPVFVDVDKDTMGMSPKSLKGFLEENTEIKDGVCINKLSGRKISACLPMHTFGHAARIEEIKEICDDYHITLIEDAAEAMGSIYQGKHLGTFGLLGTFSFNGNKTITTGGGGAIITNDEALADKLKHLSTQAKIPHKWRYEHNEIGYNYRMPNINAALGLAQIENLDYILKQKRKLANSYEKFFASLDIDVFTEREDESSNYWLNAVILKDKEQQQLFLTELNEAGVMSRPIWELMTEMVMFKDCLKTNLDNATWLSQRVVNIPSSVVK</sequence>
<organism evidence="2 3">
    <name type="scientific">Nonlabens mediterrranea</name>
    <dbReference type="NCBI Taxonomy" id="1419947"/>
    <lineage>
        <taxon>Bacteria</taxon>
        <taxon>Pseudomonadati</taxon>
        <taxon>Bacteroidota</taxon>
        <taxon>Flavobacteriia</taxon>
        <taxon>Flavobacteriales</taxon>
        <taxon>Flavobacteriaceae</taxon>
        <taxon>Nonlabens</taxon>
    </lineage>
</organism>
<dbReference type="GO" id="GO:0008483">
    <property type="term" value="F:transaminase activity"/>
    <property type="evidence" value="ECO:0007669"/>
    <property type="project" value="UniProtKB-KW"/>
</dbReference>
<evidence type="ECO:0000313" key="3">
    <source>
        <dbReference type="Proteomes" id="UP001194729"/>
    </source>
</evidence>
<keyword evidence="3" id="KW-1185">Reference proteome</keyword>
<dbReference type="PIRSF" id="PIRSF000390">
    <property type="entry name" value="PLP_StrS"/>
    <property type="match status" value="1"/>
</dbReference>
<dbReference type="PANTHER" id="PTHR30244">
    <property type="entry name" value="TRANSAMINASE"/>
    <property type="match status" value="1"/>
</dbReference>
<dbReference type="InterPro" id="IPR015422">
    <property type="entry name" value="PyrdxlP-dep_Trfase_small"/>
</dbReference>